<feature type="non-terminal residue" evidence="2">
    <location>
        <position position="1"/>
    </location>
</feature>
<proteinExistence type="predicted"/>
<dbReference type="PROSITE" id="PS50042">
    <property type="entry name" value="CNMP_BINDING_3"/>
    <property type="match status" value="1"/>
</dbReference>
<reference evidence="2" key="1">
    <citation type="submission" date="2018-05" db="EMBL/GenBank/DDBJ databases">
        <authorList>
            <person name="Lanie J.A."/>
            <person name="Ng W.-L."/>
            <person name="Kazmierczak K.M."/>
            <person name="Andrzejewski T.M."/>
            <person name="Davidsen T.M."/>
            <person name="Wayne K.J."/>
            <person name="Tettelin H."/>
            <person name="Glass J.I."/>
            <person name="Rusch D."/>
            <person name="Podicherti R."/>
            <person name="Tsui H.-C.T."/>
            <person name="Winkler M.E."/>
        </authorList>
    </citation>
    <scope>NUCLEOTIDE SEQUENCE</scope>
</reference>
<dbReference type="InterPro" id="IPR011989">
    <property type="entry name" value="ARM-like"/>
</dbReference>
<dbReference type="CDD" id="cd00038">
    <property type="entry name" value="CAP_ED"/>
    <property type="match status" value="1"/>
</dbReference>
<dbReference type="InterPro" id="IPR014710">
    <property type="entry name" value="RmlC-like_jellyroll"/>
</dbReference>
<protein>
    <recommendedName>
        <fullName evidence="1">Cyclic nucleotide-binding domain-containing protein</fullName>
    </recommendedName>
</protein>
<dbReference type="SUPFAM" id="SSF48371">
    <property type="entry name" value="ARM repeat"/>
    <property type="match status" value="1"/>
</dbReference>
<dbReference type="SUPFAM" id="SSF51206">
    <property type="entry name" value="cAMP-binding domain-like"/>
    <property type="match status" value="1"/>
</dbReference>
<dbReference type="EMBL" id="UINC01064503">
    <property type="protein sequence ID" value="SVB93235.1"/>
    <property type="molecule type" value="Genomic_DNA"/>
</dbReference>
<accession>A0A382I1I1</accession>
<sequence length="454" mass="51473">TALNRLVYNNSILPQEKLIEFLKNEGSVISNVALTIAEKREEPELIPGIITNLDIPKTRSQARLTLNKFSDDLVIEEFEKLLSSSDLSRKLRLGIIRALREYPNDKPIDMLLGQLDKGDQDVYNETVDSLLAIARLHPFGEEKKAKITKEIRMIASRVYALNEAIKLIPDDDNKFLMYDYLNNEIQNTLPTLLKLGVIDIPDTPIETYIHTVKSGDPAKLPFLLEFFENIFSKEERDIINPLIEPISLRERSTIGHSHFKDLPNNLDTVITESVYSPNKWESVIALDYLIKTEKMNVFKELDWSNVPVTNANKELLTRTAEKNGTNLEFIPIDSFKLEDTELSMYSTLEKTIILKSVDLFKTIPAENLSRISQITEEVQFEANTPIFAEGDYGDSLFIVVNGNVKIHKGDTELVTLGKGSCLGEMALLDDEPRSADATVTEDSILFQIEQEGFY</sequence>
<dbReference type="PROSITE" id="PS00889">
    <property type="entry name" value="CNMP_BINDING_2"/>
    <property type="match status" value="1"/>
</dbReference>
<dbReference type="PANTHER" id="PTHR11635:SF152">
    <property type="entry name" value="CAMP-DEPENDENT PROTEIN KINASE TYPE I REGULATORY SUBUNIT-RELATED"/>
    <property type="match status" value="1"/>
</dbReference>
<evidence type="ECO:0000313" key="2">
    <source>
        <dbReference type="EMBL" id="SVB93235.1"/>
    </source>
</evidence>
<dbReference type="InterPro" id="IPR050503">
    <property type="entry name" value="cAMP-dep_PK_reg_su-like"/>
</dbReference>
<dbReference type="InterPro" id="IPR018490">
    <property type="entry name" value="cNMP-bd_dom_sf"/>
</dbReference>
<evidence type="ECO:0000259" key="1">
    <source>
        <dbReference type="PROSITE" id="PS50042"/>
    </source>
</evidence>
<organism evidence="2">
    <name type="scientific">marine metagenome</name>
    <dbReference type="NCBI Taxonomy" id="408172"/>
    <lineage>
        <taxon>unclassified sequences</taxon>
        <taxon>metagenomes</taxon>
        <taxon>ecological metagenomes</taxon>
    </lineage>
</organism>
<dbReference type="InterPro" id="IPR000595">
    <property type="entry name" value="cNMP-bd_dom"/>
</dbReference>
<dbReference type="GO" id="GO:0005952">
    <property type="term" value="C:cAMP-dependent protein kinase complex"/>
    <property type="evidence" value="ECO:0007669"/>
    <property type="project" value="InterPro"/>
</dbReference>
<dbReference type="Pfam" id="PF00027">
    <property type="entry name" value="cNMP_binding"/>
    <property type="match status" value="1"/>
</dbReference>
<dbReference type="PANTHER" id="PTHR11635">
    <property type="entry name" value="CAMP-DEPENDENT PROTEIN KINASE REGULATORY CHAIN"/>
    <property type="match status" value="1"/>
</dbReference>
<dbReference type="AlphaFoldDB" id="A0A382I1I1"/>
<dbReference type="Gene3D" id="1.25.10.10">
    <property type="entry name" value="Leucine-rich Repeat Variant"/>
    <property type="match status" value="1"/>
</dbReference>
<dbReference type="SMART" id="SM00100">
    <property type="entry name" value="cNMP"/>
    <property type="match status" value="1"/>
</dbReference>
<name>A0A382I1I1_9ZZZZ</name>
<feature type="non-terminal residue" evidence="2">
    <location>
        <position position="454"/>
    </location>
</feature>
<dbReference type="Gene3D" id="2.60.120.10">
    <property type="entry name" value="Jelly Rolls"/>
    <property type="match status" value="1"/>
</dbReference>
<dbReference type="InterPro" id="IPR018488">
    <property type="entry name" value="cNMP-bd_CS"/>
</dbReference>
<feature type="domain" description="Cyclic nucleotide-binding" evidence="1">
    <location>
        <begin position="359"/>
        <end position="454"/>
    </location>
</feature>
<dbReference type="GO" id="GO:0005829">
    <property type="term" value="C:cytosol"/>
    <property type="evidence" value="ECO:0007669"/>
    <property type="project" value="TreeGrafter"/>
</dbReference>
<dbReference type="InterPro" id="IPR016024">
    <property type="entry name" value="ARM-type_fold"/>
</dbReference>
<gene>
    <name evidence="2" type="ORF">METZ01_LOCUS246089</name>
</gene>